<evidence type="ECO:0000256" key="10">
    <source>
        <dbReference type="ARBA" id="ARBA00023136"/>
    </source>
</evidence>
<dbReference type="PANTHER" id="PTHR45436:SF5">
    <property type="entry name" value="SENSOR HISTIDINE KINASE TRCS"/>
    <property type="match status" value="1"/>
</dbReference>
<dbReference type="InterPro" id="IPR036097">
    <property type="entry name" value="HisK_dim/P_sf"/>
</dbReference>
<dbReference type="Gene3D" id="1.10.287.130">
    <property type="match status" value="1"/>
</dbReference>
<keyword evidence="10 13" id="KW-0472">Membrane</keyword>
<evidence type="ECO:0000256" key="13">
    <source>
        <dbReference type="SAM" id="Phobius"/>
    </source>
</evidence>
<sequence>MSRRRGPSLRVRITAATTAVVLLVLSTGAVAFIALVWHTLLNIQAQSAKAQAVQVADSAHRRGGLPASEVLPPFDGDDVIIQLQEQGQVTATADFEYVGLGPLPLSDSQTIVNVRGDRYIVESAPVDPAISDSGSVVVGRSVESEYDAIHLVAVLFTVAVPAVSLFVAGLTWVVVGRSLRPVEQIRVDVESIGEDLSRRVDPPGGRDEVVRLANTMNHMLDRLEAAQRNQQRLVSNASHELRSPVAAIRQHAQVALHHPEVTDIDSLASVVDIEAARLEDLVNDLLLLARLDEGEIRNRGEVDLDDIVLAEAGRLRRLGVTVDTSGVGPARVLADQGLISRAVRNAADNARRHTRTRVDFTLAVRDGWAYLTVDDDGDGVPEDDRVRLFNRFERRDDDRSRSHGGAGLGLAIIAEAARDSGGRAVLGSSPRNGARLEMRLPEHDG</sequence>
<dbReference type="EMBL" id="UGQT01000001">
    <property type="protein sequence ID" value="STZ61065.1"/>
    <property type="molecule type" value="Genomic_DNA"/>
</dbReference>
<keyword evidence="4" id="KW-0597">Phosphoprotein</keyword>
<dbReference type="Gene3D" id="3.30.565.10">
    <property type="entry name" value="Histidine kinase-like ATPase, C-terminal domain"/>
    <property type="match status" value="1"/>
</dbReference>
<dbReference type="SMART" id="SM00387">
    <property type="entry name" value="HATPase_c"/>
    <property type="match status" value="1"/>
</dbReference>
<evidence type="ECO:0000256" key="11">
    <source>
        <dbReference type="SAM" id="Coils"/>
    </source>
</evidence>
<evidence type="ECO:0000256" key="3">
    <source>
        <dbReference type="ARBA" id="ARBA00012438"/>
    </source>
</evidence>
<evidence type="ECO:0000259" key="14">
    <source>
        <dbReference type="PROSITE" id="PS50109"/>
    </source>
</evidence>
<dbReference type="InterPro" id="IPR005467">
    <property type="entry name" value="His_kinase_dom"/>
</dbReference>
<gene>
    <name evidence="16" type="primary">prrB_4</name>
    <name evidence="16" type="ORF">NCTC10821_04609</name>
</gene>
<dbReference type="InterPro" id="IPR050428">
    <property type="entry name" value="TCS_sensor_his_kinase"/>
</dbReference>
<dbReference type="EC" id="2.7.13.3" evidence="3"/>
<dbReference type="SUPFAM" id="SSF55874">
    <property type="entry name" value="ATPase domain of HSP90 chaperone/DNA topoisomerase II/histidine kinase"/>
    <property type="match status" value="1"/>
</dbReference>
<feature type="coiled-coil region" evidence="11">
    <location>
        <begin position="209"/>
        <end position="240"/>
    </location>
</feature>
<dbReference type="SMART" id="SM00388">
    <property type="entry name" value="HisKA"/>
    <property type="match status" value="1"/>
</dbReference>
<keyword evidence="17" id="KW-1185">Reference proteome</keyword>
<evidence type="ECO:0000256" key="7">
    <source>
        <dbReference type="ARBA" id="ARBA00022777"/>
    </source>
</evidence>
<evidence type="ECO:0000256" key="9">
    <source>
        <dbReference type="ARBA" id="ARBA00023012"/>
    </source>
</evidence>
<dbReference type="PRINTS" id="PR00344">
    <property type="entry name" value="BCTRLSENSOR"/>
</dbReference>
<name>A0A378TMQ6_9MYCO</name>
<dbReference type="InterPro" id="IPR003660">
    <property type="entry name" value="HAMP_dom"/>
</dbReference>
<feature type="domain" description="HAMP" evidence="15">
    <location>
        <begin position="176"/>
        <end position="228"/>
    </location>
</feature>
<dbReference type="GO" id="GO:0005886">
    <property type="term" value="C:plasma membrane"/>
    <property type="evidence" value="ECO:0007669"/>
    <property type="project" value="UniProtKB-SubCell"/>
</dbReference>
<evidence type="ECO:0000256" key="8">
    <source>
        <dbReference type="ARBA" id="ARBA00022989"/>
    </source>
</evidence>
<dbReference type="InterPro" id="IPR004358">
    <property type="entry name" value="Sig_transdc_His_kin-like_C"/>
</dbReference>
<dbReference type="SMART" id="SM00304">
    <property type="entry name" value="HAMP"/>
    <property type="match status" value="1"/>
</dbReference>
<evidence type="ECO:0000313" key="16">
    <source>
        <dbReference type="EMBL" id="STZ61065.1"/>
    </source>
</evidence>
<feature type="compositionally biased region" description="Basic and acidic residues" evidence="12">
    <location>
        <begin position="434"/>
        <end position="445"/>
    </location>
</feature>
<dbReference type="InterPro" id="IPR003661">
    <property type="entry name" value="HisK_dim/P_dom"/>
</dbReference>
<organism evidence="16 17">
    <name type="scientific">Mycolicibacterium tokaiense</name>
    <dbReference type="NCBI Taxonomy" id="39695"/>
    <lineage>
        <taxon>Bacteria</taxon>
        <taxon>Bacillati</taxon>
        <taxon>Actinomycetota</taxon>
        <taxon>Actinomycetes</taxon>
        <taxon>Mycobacteriales</taxon>
        <taxon>Mycobacteriaceae</taxon>
        <taxon>Mycolicibacterium</taxon>
    </lineage>
</organism>
<evidence type="ECO:0000256" key="4">
    <source>
        <dbReference type="ARBA" id="ARBA00022553"/>
    </source>
</evidence>
<dbReference type="Pfam" id="PF00512">
    <property type="entry name" value="HisKA"/>
    <property type="match status" value="1"/>
</dbReference>
<dbReference type="Gene3D" id="6.10.340.10">
    <property type="match status" value="1"/>
</dbReference>
<evidence type="ECO:0000256" key="2">
    <source>
        <dbReference type="ARBA" id="ARBA00004236"/>
    </source>
</evidence>
<dbReference type="PROSITE" id="PS50109">
    <property type="entry name" value="HIS_KIN"/>
    <property type="match status" value="1"/>
</dbReference>
<proteinExistence type="predicted"/>
<evidence type="ECO:0000313" key="17">
    <source>
        <dbReference type="Proteomes" id="UP000254978"/>
    </source>
</evidence>
<keyword evidence="11" id="KW-0175">Coiled coil</keyword>
<feature type="transmembrane region" description="Helical" evidence="13">
    <location>
        <begin position="12"/>
        <end position="37"/>
    </location>
</feature>
<evidence type="ECO:0000259" key="15">
    <source>
        <dbReference type="PROSITE" id="PS50885"/>
    </source>
</evidence>
<dbReference type="PANTHER" id="PTHR45436">
    <property type="entry name" value="SENSOR HISTIDINE KINASE YKOH"/>
    <property type="match status" value="1"/>
</dbReference>
<dbReference type="PROSITE" id="PS50885">
    <property type="entry name" value="HAMP"/>
    <property type="match status" value="1"/>
</dbReference>
<feature type="region of interest" description="Disordered" evidence="12">
    <location>
        <begin position="422"/>
        <end position="445"/>
    </location>
</feature>
<dbReference type="CDD" id="cd06225">
    <property type="entry name" value="HAMP"/>
    <property type="match status" value="1"/>
</dbReference>
<dbReference type="Pfam" id="PF02518">
    <property type="entry name" value="HATPase_c"/>
    <property type="match status" value="1"/>
</dbReference>
<keyword evidence="7 16" id="KW-0418">Kinase</keyword>
<keyword evidence="8 13" id="KW-1133">Transmembrane helix</keyword>
<reference evidence="16 17" key="1">
    <citation type="submission" date="2018-06" db="EMBL/GenBank/DDBJ databases">
        <authorList>
            <consortium name="Pathogen Informatics"/>
            <person name="Doyle S."/>
        </authorList>
    </citation>
    <scope>NUCLEOTIDE SEQUENCE [LARGE SCALE GENOMIC DNA]</scope>
    <source>
        <strain evidence="16 17">NCTC10821</strain>
    </source>
</reference>
<dbReference type="Proteomes" id="UP000254978">
    <property type="component" value="Unassembled WGS sequence"/>
</dbReference>
<comment type="catalytic activity">
    <reaction evidence="1">
        <text>ATP + protein L-histidine = ADP + protein N-phospho-L-histidine.</text>
        <dbReference type="EC" id="2.7.13.3"/>
    </reaction>
</comment>
<accession>A0A378TMQ6</accession>
<evidence type="ECO:0000256" key="12">
    <source>
        <dbReference type="SAM" id="MobiDB-lite"/>
    </source>
</evidence>
<dbReference type="CDD" id="cd00082">
    <property type="entry name" value="HisKA"/>
    <property type="match status" value="1"/>
</dbReference>
<dbReference type="InterPro" id="IPR003594">
    <property type="entry name" value="HATPase_dom"/>
</dbReference>
<feature type="domain" description="Histidine kinase" evidence="14">
    <location>
        <begin position="236"/>
        <end position="444"/>
    </location>
</feature>
<dbReference type="GO" id="GO:0000155">
    <property type="term" value="F:phosphorelay sensor kinase activity"/>
    <property type="evidence" value="ECO:0007669"/>
    <property type="project" value="InterPro"/>
</dbReference>
<comment type="subcellular location">
    <subcellularLocation>
        <location evidence="2">Cell membrane</location>
    </subcellularLocation>
</comment>
<keyword evidence="6 13" id="KW-0812">Transmembrane</keyword>
<keyword evidence="5 16" id="KW-0808">Transferase</keyword>
<evidence type="ECO:0000256" key="5">
    <source>
        <dbReference type="ARBA" id="ARBA00022679"/>
    </source>
</evidence>
<dbReference type="InterPro" id="IPR036890">
    <property type="entry name" value="HATPase_C_sf"/>
</dbReference>
<evidence type="ECO:0000256" key="6">
    <source>
        <dbReference type="ARBA" id="ARBA00022692"/>
    </source>
</evidence>
<dbReference type="OrthoDB" id="9786919at2"/>
<dbReference type="SUPFAM" id="SSF47384">
    <property type="entry name" value="Homodimeric domain of signal transducing histidine kinase"/>
    <property type="match status" value="1"/>
</dbReference>
<protein>
    <recommendedName>
        <fullName evidence="3">histidine kinase</fullName>
        <ecNumber evidence="3">2.7.13.3</ecNumber>
    </recommendedName>
</protein>
<dbReference type="RefSeq" id="WP_115280091.1">
    <property type="nucleotide sequence ID" value="NZ_AP022600.1"/>
</dbReference>
<feature type="transmembrane region" description="Helical" evidence="13">
    <location>
        <begin position="148"/>
        <end position="175"/>
    </location>
</feature>
<keyword evidence="9" id="KW-0902">Two-component regulatory system</keyword>
<evidence type="ECO:0000256" key="1">
    <source>
        <dbReference type="ARBA" id="ARBA00000085"/>
    </source>
</evidence>
<dbReference type="AlphaFoldDB" id="A0A378TMQ6"/>
<dbReference type="Pfam" id="PF00672">
    <property type="entry name" value="HAMP"/>
    <property type="match status" value="1"/>
</dbReference>